<keyword evidence="1" id="KW-0812">Transmembrane</keyword>
<evidence type="ECO:0000313" key="2">
    <source>
        <dbReference type="EMBL" id="CEK72582.1"/>
    </source>
</evidence>
<protein>
    <submittedName>
        <fullName evidence="2">Uncharacterized protein</fullName>
    </submittedName>
</protein>
<reference evidence="2" key="1">
    <citation type="submission" date="2014-12" db="EMBL/GenBank/DDBJ databases">
        <title>Insight into the proteome of Arion vulgaris.</title>
        <authorList>
            <person name="Aradska J."/>
            <person name="Bulat T."/>
            <person name="Smidak R."/>
            <person name="Sarate P."/>
            <person name="Gangsoo J."/>
            <person name="Sialana F."/>
            <person name="Bilban M."/>
            <person name="Lubec G."/>
        </authorList>
    </citation>
    <scope>NUCLEOTIDE SEQUENCE</scope>
    <source>
        <tissue evidence="2">Skin</tissue>
    </source>
</reference>
<name>A0A0B6ZW43_9EUPU</name>
<proteinExistence type="predicted"/>
<keyword evidence="1" id="KW-1133">Transmembrane helix</keyword>
<accession>A0A0B6ZW43</accession>
<evidence type="ECO:0000256" key="1">
    <source>
        <dbReference type="SAM" id="Phobius"/>
    </source>
</evidence>
<keyword evidence="1" id="KW-0472">Membrane</keyword>
<organism evidence="2">
    <name type="scientific">Arion vulgaris</name>
    <dbReference type="NCBI Taxonomy" id="1028688"/>
    <lineage>
        <taxon>Eukaryota</taxon>
        <taxon>Metazoa</taxon>
        <taxon>Spiralia</taxon>
        <taxon>Lophotrochozoa</taxon>
        <taxon>Mollusca</taxon>
        <taxon>Gastropoda</taxon>
        <taxon>Heterobranchia</taxon>
        <taxon>Euthyneura</taxon>
        <taxon>Panpulmonata</taxon>
        <taxon>Eupulmonata</taxon>
        <taxon>Stylommatophora</taxon>
        <taxon>Helicina</taxon>
        <taxon>Arionoidea</taxon>
        <taxon>Arionidae</taxon>
        <taxon>Arion</taxon>
    </lineage>
</organism>
<feature type="transmembrane region" description="Helical" evidence="1">
    <location>
        <begin position="145"/>
        <end position="173"/>
    </location>
</feature>
<gene>
    <name evidence="2" type="primary">ORF83075</name>
</gene>
<feature type="non-terminal residue" evidence="2">
    <location>
        <position position="1"/>
    </location>
</feature>
<dbReference type="EMBL" id="HACG01025717">
    <property type="protein sequence ID" value="CEK72582.1"/>
    <property type="molecule type" value="Transcribed_RNA"/>
</dbReference>
<dbReference type="AlphaFoldDB" id="A0A0B6ZW43"/>
<sequence length="238" mass="26344">GASKKEKWDLCSEILQKQNTEPGKRDSCIYYRGNLTIEEGVSAEGPTKEDIEKSYKNIKPGEFACYYDGSLCKLGEEYCSIKPRTCESIFPTSASEKEKCDFCSEIIQKRDNEPGIYDGCIYYRGMWAIGKDYGKSDDKSNDNTMGLALGLGLGLGLGLPTMLIILAAAIIVYKWINKKKKNIYAPQHQQNRASGMDIGGDIDSKLMSEAKKENATNTVLDGARPAAIVPQIKPSERQ</sequence>